<protein>
    <recommendedName>
        <fullName evidence="6">Acetate kinase</fullName>
        <ecNumber evidence="6">2.7.2.1</ecNumber>
    </recommendedName>
    <alternativeName>
        <fullName evidence="6">Acetokinase</fullName>
    </alternativeName>
</protein>
<evidence type="ECO:0000313" key="9">
    <source>
        <dbReference type="Proteomes" id="UP000318741"/>
    </source>
</evidence>
<dbReference type="SUPFAM" id="SSF53067">
    <property type="entry name" value="Actin-like ATPase domain"/>
    <property type="match status" value="2"/>
</dbReference>
<evidence type="ECO:0000256" key="7">
    <source>
        <dbReference type="RuleBase" id="RU003835"/>
    </source>
</evidence>
<feature type="binding site" evidence="6">
    <location>
        <position position="363"/>
    </location>
    <ligand>
        <name>Mg(2+)</name>
        <dbReference type="ChEBI" id="CHEBI:18420"/>
    </ligand>
</feature>
<keyword evidence="5 6" id="KW-0067">ATP-binding</keyword>
<keyword evidence="2 6" id="KW-0808">Transferase</keyword>
<dbReference type="UniPathway" id="UPA00340">
    <property type="reaction ID" value="UER00458"/>
</dbReference>
<keyword evidence="6" id="KW-0963">Cytoplasm</keyword>
<feature type="binding site" evidence="6">
    <location>
        <begin position="262"/>
        <end position="264"/>
    </location>
    <ligand>
        <name>ATP</name>
        <dbReference type="ChEBI" id="CHEBI:30616"/>
    </ligand>
</feature>
<dbReference type="GO" id="GO:0006083">
    <property type="term" value="P:acetate metabolic process"/>
    <property type="evidence" value="ECO:0007669"/>
    <property type="project" value="TreeGrafter"/>
</dbReference>
<evidence type="ECO:0000256" key="1">
    <source>
        <dbReference type="ARBA" id="ARBA00008748"/>
    </source>
</evidence>
<dbReference type="PIRSF" id="PIRSF000722">
    <property type="entry name" value="Acetate_prop_kin"/>
    <property type="match status" value="1"/>
</dbReference>
<evidence type="ECO:0000256" key="6">
    <source>
        <dbReference type="HAMAP-Rule" id="MF_00020"/>
    </source>
</evidence>
<dbReference type="InterPro" id="IPR000890">
    <property type="entry name" value="Aliphatic_acid_kin_short-chain"/>
</dbReference>
<dbReference type="EC" id="2.7.2.1" evidence="6"/>
<comment type="catalytic activity">
    <reaction evidence="6">
        <text>acetate + ATP = acetyl phosphate + ADP</text>
        <dbReference type="Rhea" id="RHEA:11352"/>
        <dbReference type="ChEBI" id="CHEBI:22191"/>
        <dbReference type="ChEBI" id="CHEBI:30089"/>
        <dbReference type="ChEBI" id="CHEBI:30616"/>
        <dbReference type="ChEBI" id="CHEBI:456216"/>
        <dbReference type="EC" id="2.7.2.1"/>
    </reaction>
</comment>
<evidence type="ECO:0000256" key="2">
    <source>
        <dbReference type="ARBA" id="ARBA00022679"/>
    </source>
</evidence>
<dbReference type="OrthoDB" id="9802453at2"/>
<feature type="active site" description="Proton donor/acceptor" evidence="6">
    <location>
        <position position="124"/>
    </location>
</feature>
<dbReference type="CDD" id="cd24010">
    <property type="entry name" value="ASKHA_NBD_AcK_PK"/>
    <property type="match status" value="1"/>
</dbReference>
<sequence length="384" mass="40180">MTASVLVLNAGSSSLKWDLFAAPAFSSLRSGMIERIGEKGGALDHAAALAAVLDELGEARPAVVGHRIVHGGRTFTGPALLDEAAIAEVERLVPLAPLHNPPALAGIRAVAERLPNVPQVGVFDTAFHQTMPEAAARYALPAWCEREHGVRRYGFHGTSHQYVSRVAGDYLQRTDGRDPVELNLVTLHLGNGCSAAAVAGGVCVDTSMGLTPLEGLVMGTRCGDLDPAAVTYLQRAAGLSAEEVDRLLNRESGLKGLCGENDVRRVLQRAAAGDADAELALDIYCRRIRKYVGAYAAVLGRLDGLVFTAGVGENAAEIRRRVCEPLAGFGVTLDAAANAARSGEVRRIDAGGPVAVLIVPTDEETEIARQAWSVAGGDLAAADA</sequence>
<comment type="subcellular location">
    <subcellularLocation>
        <location evidence="6">Cytoplasm</location>
    </subcellularLocation>
</comment>
<accession>A0A517P8S3</accession>
<keyword evidence="6" id="KW-0460">Magnesium</keyword>
<dbReference type="PANTHER" id="PTHR21060:SF15">
    <property type="entry name" value="ACETATE KINASE-RELATED"/>
    <property type="match status" value="1"/>
</dbReference>
<dbReference type="InterPro" id="IPR004372">
    <property type="entry name" value="Ac/propionate_kinase"/>
</dbReference>
<evidence type="ECO:0000313" key="8">
    <source>
        <dbReference type="EMBL" id="QDT15767.1"/>
    </source>
</evidence>
<comment type="function">
    <text evidence="6">Catalyzes the formation of acetyl phosphate from acetate and ATP. Can also catalyze the reverse reaction.</text>
</comment>
<keyword evidence="4 6" id="KW-0418">Kinase</keyword>
<dbReference type="GO" id="GO:0005737">
    <property type="term" value="C:cytoplasm"/>
    <property type="evidence" value="ECO:0007669"/>
    <property type="project" value="UniProtKB-SubCell"/>
</dbReference>
<keyword evidence="3 6" id="KW-0547">Nucleotide-binding</keyword>
<dbReference type="InterPro" id="IPR043129">
    <property type="entry name" value="ATPase_NBD"/>
</dbReference>
<dbReference type="PRINTS" id="PR00471">
    <property type="entry name" value="ACETATEKNASE"/>
</dbReference>
<dbReference type="Pfam" id="PF00871">
    <property type="entry name" value="Acetate_kinase"/>
    <property type="match status" value="1"/>
</dbReference>
<feature type="binding site" evidence="6">
    <location>
        <begin position="310"/>
        <end position="314"/>
    </location>
    <ligand>
        <name>ATP</name>
        <dbReference type="ChEBI" id="CHEBI:30616"/>
    </ligand>
</feature>
<feature type="binding site" evidence="6">
    <location>
        <begin position="188"/>
        <end position="192"/>
    </location>
    <ligand>
        <name>ATP</name>
        <dbReference type="ChEBI" id="CHEBI:30616"/>
    </ligand>
</feature>
<evidence type="ECO:0000256" key="3">
    <source>
        <dbReference type="ARBA" id="ARBA00022741"/>
    </source>
</evidence>
<dbReference type="AlphaFoldDB" id="A0A517P8S3"/>
<keyword evidence="9" id="KW-1185">Reference proteome</keyword>
<comment type="similarity">
    <text evidence="1 6 7">Belongs to the acetokinase family.</text>
</comment>
<dbReference type="GO" id="GO:0008776">
    <property type="term" value="F:acetate kinase activity"/>
    <property type="evidence" value="ECO:0007669"/>
    <property type="project" value="UniProtKB-UniRule"/>
</dbReference>
<comment type="subunit">
    <text evidence="6">Homodimer.</text>
</comment>
<proteinExistence type="inferred from homology"/>
<dbReference type="Proteomes" id="UP000318741">
    <property type="component" value="Chromosome"/>
</dbReference>
<organism evidence="8 9">
    <name type="scientific">Alienimonas californiensis</name>
    <dbReference type="NCBI Taxonomy" id="2527989"/>
    <lineage>
        <taxon>Bacteria</taxon>
        <taxon>Pseudomonadati</taxon>
        <taxon>Planctomycetota</taxon>
        <taxon>Planctomycetia</taxon>
        <taxon>Planctomycetales</taxon>
        <taxon>Planctomycetaceae</taxon>
        <taxon>Alienimonas</taxon>
    </lineage>
</organism>
<dbReference type="RefSeq" id="WP_145358671.1">
    <property type="nucleotide sequence ID" value="NZ_CP036265.1"/>
</dbReference>
<evidence type="ECO:0000256" key="5">
    <source>
        <dbReference type="ARBA" id="ARBA00022840"/>
    </source>
</evidence>
<feature type="binding site" evidence="6">
    <location>
        <position position="16"/>
    </location>
    <ligand>
        <name>ATP</name>
        <dbReference type="ChEBI" id="CHEBI:30616"/>
    </ligand>
</feature>
<dbReference type="PANTHER" id="PTHR21060">
    <property type="entry name" value="ACETATE KINASE"/>
    <property type="match status" value="1"/>
</dbReference>
<dbReference type="InterPro" id="IPR023865">
    <property type="entry name" value="Aliphatic_acid_kinase_CS"/>
</dbReference>
<feature type="site" description="Transition state stabilizer" evidence="6">
    <location>
        <position position="156"/>
    </location>
</feature>
<dbReference type="EMBL" id="CP036265">
    <property type="protein sequence ID" value="QDT15767.1"/>
    <property type="molecule type" value="Genomic_DNA"/>
</dbReference>
<dbReference type="GO" id="GO:0005524">
    <property type="term" value="F:ATP binding"/>
    <property type="evidence" value="ECO:0007669"/>
    <property type="project" value="UniProtKB-KW"/>
</dbReference>
<dbReference type="KEGG" id="acaf:CA12_18610"/>
<dbReference type="GO" id="GO:0006085">
    <property type="term" value="P:acetyl-CoA biosynthetic process"/>
    <property type="evidence" value="ECO:0007669"/>
    <property type="project" value="UniProtKB-UniRule"/>
</dbReference>
<evidence type="ECO:0000256" key="4">
    <source>
        <dbReference type="ARBA" id="ARBA00022777"/>
    </source>
</evidence>
<dbReference type="PROSITE" id="PS01075">
    <property type="entry name" value="ACETATE_KINASE_1"/>
    <property type="match status" value="1"/>
</dbReference>
<dbReference type="Gene3D" id="3.30.420.40">
    <property type="match status" value="2"/>
</dbReference>
<dbReference type="NCBIfam" id="TIGR00016">
    <property type="entry name" value="ackA"/>
    <property type="match status" value="1"/>
</dbReference>
<feature type="binding site" evidence="6">
    <location>
        <position position="67"/>
    </location>
    <ligand>
        <name>substrate</name>
    </ligand>
</feature>
<feature type="binding site" evidence="6">
    <location>
        <position position="9"/>
    </location>
    <ligand>
        <name>Mg(2+)</name>
        <dbReference type="ChEBI" id="CHEBI:18420"/>
    </ligand>
</feature>
<gene>
    <name evidence="6 8" type="primary">ackA</name>
    <name evidence="8" type="ORF">CA12_18610</name>
</gene>
<dbReference type="PROSITE" id="PS01076">
    <property type="entry name" value="ACETATE_KINASE_2"/>
    <property type="match status" value="1"/>
</dbReference>
<reference evidence="8 9" key="1">
    <citation type="submission" date="2019-02" db="EMBL/GenBank/DDBJ databases">
        <title>Deep-cultivation of Planctomycetes and their phenomic and genomic characterization uncovers novel biology.</title>
        <authorList>
            <person name="Wiegand S."/>
            <person name="Jogler M."/>
            <person name="Boedeker C."/>
            <person name="Pinto D."/>
            <person name="Vollmers J."/>
            <person name="Rivas-Marin E."/>
            <person name="Kohn T."/>
            <person name="Peeters S.H."/>
            <person name="Heuer A."/>
            <person name="Rast P."/>
            <person name="Oberbeckmann S."/>
            <person name="Bunk B."/>
            <person name="Jeske O."/>
            <person name="Meyerdierks A."/>
            <person name="Storesund J.E."/>
            <person name="Kallscheuer N."/>
            <person name="Luecker S."/>
            <person name="Lage O.M."/>
            <person name="Pohl T."/>
            <person name="Merkel B.J."/>
            <person name="Hornburger P."/>
            <person name="Mueller R.-W."/>
            <person name="Bruemmer F."/>
            <person name="Labrenz M."/>
            <person name="Spormann A.M."/>
            <person name="Op den Camp H."/>
            <person name="Overmann J."/>
            <person name="Amann R."/>
            <person name="Jetten M.S.M."/>
            <person name="Mascher T."/>
            <person name="Medema M.H."/>
            <person name="Devos D.P."/>
            <person name="Kaster A.-K."/>
            <person name="Ovreas L."/>
            <person name="Rohde M."/>
            <person name="Galperin M.Y."/>
            <person name="Jogler C."/>
        </authorList>
    </citation>
    <scope>NUCLEOTIDE SEQUENCE [LARGE SCALE GENOMIC DNA]</scope>
    <source>
        <strain evidence="8 9">CA12</strain>
    </source>
</reference>
<dbReference type="HAMAP" id="MF_00020">
    <property type="entry name" value="Acetate_kinase"/>
    <property type="match status" value="1"/>
</dbReference>
<name>A0A517P8S3_9PLAN</name>
<dbReference type="GO" id="GO:0000287">
    <property type="term" value="F:magnesium ion binding"/>
    <property type="evidence" value="ECO:0007669"/>
    <property type="project" value="UniProtKB-UniRule"/>
</dbReference>
<keyword evidence="6" id="KW-0479">Metal-binding</keyword>
<comment type="pathway">
    <text evidence="6">Metabolic intermediate biosynthesis; acetyl-CoA biosynthesis; acetyl-CoA from acetate: step 1/2.</text>
</comment>
<comment type="cofactor">
    <cofactor evidence="6">
        <name>Mg(2+)</name>
        <dbReference type="ChEBI" id="CHEBI:18420"/>
    </cofactor>
    <cofactor evidence="6">
        <name>Mn(2+)</name>
        <dbReference type="ChEBI" id="CHEBI:29035"/>
    </cofactor>
    <text evidence="6">Mg(2+). Can also accept Mn(2+).</text>
</comment>
<feature type="site" description="Transition state stabilizer" evidence="6">
    <location>
        <position position="221"/>
    </location>
</feature>